<evidence type="ECO:0008006" key="3">
    <source>
        <dbReference type="Google" id="ProtNLM"/>
    </source>
</evidence>
<gene>
    <name evidence="1" type="ORF">CRENPOLYSF1_660014</name>
</gene>
<dbReference type="AlphaFoldDB" id="A0A1R4HH48"/>
<accession>A0A1R4HH48</accession>
<keyword evidence="2" id="KW-1185">Reference proteome</keyword>
<dbReference type="Pfam" id="PF14518">
    <property type="entry name" value="Haem_oxygenas_2"/>
    <property type="match status" value="1"/>
</dbReference>
<dbReference type="SMART" id="SM01236">
    <property type="entry name" value="Haem_oxygenase_2"/>
    <property type="match status" value="1"/>
</dbReference>
<dbReference type="InterPro" id="IPR016084">
    <property type="entry name" value="Haem_Oase-like_multi-hlx"/>
</dbReference>
<reference evidence="2" key="1">
    <citation type="submission" date="2017-02" db="EMBL/GenBank/DDBJ databases">
        <authorList>
            <person name="Daims H."/>
        </authorList>
    </citation>
    <scope>NUCLEOTIDE SEQUENCE [LARGE SCALE GENOMIC DNA]</scope>
</reference>
<dbReference type="Proteomes" id="UP000195667">
    <property type="component" value="Unassembled WGS sequence"/>
</dbReference>
<dbReference type="EMBL" id="FUKI01000144">
    <property type="protein sequence ID" value="SJM95200.1"/>
    <property type="molecule type" value="Genomic_DNA"/>
</dbReference>
<dbReference type="RefSeq" id="WP_087144689.1">
    <property type="nucleotide sequence ID" value="NZ_FUKI01000144.1"/>
</dbReference>
<proteinExistence type="predicted"/>
<sequence length="711" mass="79763">MKLPDHPFDPCLQPVFSKPVSASLVTLPDSRDLFFGLVHSSENTELLPAAYRYLKQQCRAVELHCTEPFFSVYQQDSIEQLAVITAETVVADVESLSHYTPVILTELHYLHAVSQAATSQSPLAVEVMAVYLQLSGKRSYRPVFEGLLQASGLELPAIHSRAFIKQLDINDSVFDFAAVQLAFVVHCRAFFPELLGFSLACCKTTLFTSDEDNVSLCAFIRARQQLLDAQVPAIVALIQHYLSLFPEQTALLWHRVQTGFYVYQQQVQRCQQLEVQQILVSPQQALITLLQRIVPDAVGHHGAIKLAGKGLDDWFAQTPFDGDGFLAALRQSAYINKAAPERSVLLRLFEFGGPMFGVLNQAESELLKAWVLSDVLTPSAPMPYSNPLPITVPHYEIAIAADETDYNKLNHRQLYYYLVNADVFPGVLDKARQHVHGVLWRAQYLNRLPFKHYNHDVFIEYMHGVYQAEVASYTPLKDKPRLSKHAYLWGIQQFSPAILTDGCWLQHSKQLTLLANNSIGDILFKIYDDETGNGIAAQNHPFMYQQLLDSVALTVPAINTQAFSDYTGFIDSAFDIPVYLMAISKFPSAFLPELLGLNMAIEISGLGKVYLRLAQELRYYGINPAIVNVHISIDNMATGHSALAVTAIQHYMDDVLAKHGKRAMHNHWRRIFTGYCSLQTASAVFKLALVVQYWLKRKDKVLLDGVGNISS</sequence>
<dbReference type="OrthoDB" id="6635957at2"/>
<name>A0A1R4HH48_9GAMM</name>
<protein>
    <recommendedName>
        <fullName evidence="3">Iron-containing redox enzyme family protein</fullName>
    </recommendedName>
</protein>
<evidence type="ECO:0000313" key="1">
    <source>
        <dbReference type="EMBL" id="SJM95200.1"/>
    </source>
</evidence>
<evidence type="ECO:0000313" key="2">
    <source>
        <dbReference type="Proteomes" id="UP000195667"/>
    </source>
</evidence>
<organism evidence="1 2">
    <name type="scientific">Crenothrix polyspora</name>
    <dbReference type="NCBI Taxonomy" id="360316"/>
    <lineage>
        <taxon>Bacteria</taxon>
        <taxon>Pseudomonadati</taxon>
        <taxon>Pseudomonadota</taxon>
        <taxon>Gammaproteobacteria</taxon>
        <taxon>Methylococcales</taxon>
        <taxon>Crenotrichaceae</taxon>
        <taxon>Crenothrix</taxon>
    </lineage>
</organism>
<dbReference type="Gene3D" id="1.20.910.10">
    <property type="entry name" value="Heme oxygenase-like"/>
    <property type="match status" value="1"/>
</dbReference>